<evidence type="ECO:0000256" key="14">
    <source>
        <dbReference type="ARBA" id="ARBA00048372"/>
    </source>
</evidence>
<evidence type="ECO:0000256" key="6">
    <source>
        <dbReference type="ARBA" id="ARBA00018802"/>
    </source>
</evidence>
<dbReference type="PANTHER" id="PTHR23342">
    <property type="entry name" value="N-ACETYLGLUTAMATE SYNTHASE"/>
    <property type="match status" value="1"/>
</dbReference>
<comment type="function">
    <text evidence="1 15">N-acetylglutamate synthase involved in arginine biosynthesis.</text>
</comment>
<dbReference type="InterPro" id="IPR006855">
    <property type="entry name" value="Vertebrate-like_GNAT_dom"/>
</dbReference>
<feature type="region of interest" description="Disordered" evidence="16">
    <location>
        <begin position="408"/>
        <end position="433"/>
    </location>
</feature>
<evidence type="ECO:0000313" key="18">
    <source>
        <dbReference type="EMBL" id="TKX27595.1"/>
    </source>
</evidence>
<evidence type="ECO:0000256" key="2">
    <source>
        <dbReference type="ARBA" id="ARBA00004173"/>
    </source>
</evidence>
<evidence type="ECO:0000256" key="13">
    <source>
        <dbReference type="ARBA" id="ARBA00033251"/>
    </source>
</evidence>
<dbReference type="GO" id="GO:0006592">
    <property type="term" value="P:ornithine biosynthetic process"/>
    <property type="evidence" value="ECO:0007669"/>
    <property type="project" value="TreeGrafter"/>
</dbReference>
<evidence type="ECO:0000313" key="19">
    <source>
        <dbReference type="Proteomes" id="UP000308133"/>
    </source>
</evidence>
<feature type="region of interest" description="Disordered" evidence="16">
    <location>
        <begin position="48"/>
        <end position="68"/>
    </location>
</feature>
<keyword evidence="7 15" id="KW-0028">Amino-acid biosynthesis</keyword>
<dbReference type="GO" id="GO:0006526">
    <property type="term" value="P:L-arginine biosynthetic process"/>
    <property type="evidence" value="ECO:0007669"/>
    <property type="project" value="UniProtKB-UniPathway"/>
</dbReference>
<comment type="pathway">
    <text evidence="3 15">Amino-acid biosynthesis; L-arginine biosynthesis; N(2)-acetyl-L-ornithine from L-glutamate: step 1/4.</text>
</comment>
<evidence type="ECO:0000256" key="9">
    <source>
        <dbReference type="ARBA" id="ARBA00022946"/>
    </source>
</evidence>
<protein>
    <recommendedName>
        <fullName evidence="6 15">Amino-acid acetyltransferase, mitochondrial</fullName>
        <ecNumber evidence="5 15">2.3.1.1</ecNumber>
    </recommendedName>
    <alternativeName>
        <fullName evidence="12 15">Glutamate N-acetyltransferase</fullName>
    </alternativeName>
    <alternativeName>
        <fullName evidence="13 15">N-acetylglutamate synthase</fullName>
    </alternativeName>
</protein>
<dbReference type="AlphaFoldDB" id="A0A4U7BBW1"/>
<evidence type="ECO:0000256" key="7">
    <source>
        <dbReference type="ARBA" id="ARBA00022605"/>
    </source>
</evidence>
<feature type="domain" description="N-acetyltransferase" evidence="17">
    <location>
        <begin position="501"/>
        <end position="665"/>
    </location>
</feature>
<dbReference type="PANTHER" id="PTHR23342:SF4">
    <property type="entry name" value="AMINO-ACID ACETYLTRANSFERASE, MITOCHONDRIAL"/>
    <property type="match status" value="1"/>
</dbReference>
<dbReference type="InterPro" id="IPR011190">
    <property type="entry name" value="GlcNAc_Synth_fun"/>
</dbReference>
<dbReference type="FunFam" id="3.40.630.30:FF:000049">
    <property type="entry name" value="Amino-acid acetyltransferase, mitochondrial"/>
    <property type="match status" value="1"/>
</dbReference>
<proteinExistence type="inferred from homology"/>
<evidence type="ECO:0000256" key="10">
    <source>
        <dbReference type="ARBA" id="ARBA00023128"/>
    </source>
</evidence>
<keyword evidence="8 15" id="KW-0808">Transferase</keyword>
<dbReference type="Proteomes" id="UP000308133">
    <property type="component" value="Unassembled WGS sequence"/>
</dbReference>
<evidence type="ECO:0000256" key="8">
    <source>
        <dbReference type="ARBA" id="ARBA00022679"/>
    </source>
</evidence>
<evidence type="ECO:0000259" key="17">
    <source>
        <dbReference type="PROSITE" id="PS51731"/>
    </source>
</evidence>
<comment type="catalytic activity">
    <reaction evidence="14 15">
        <text>L-glutamate + acetyl-CoA = N-acetyl-L-glutamate + CoA + H(+)</text>
        <dbReference type="Rhea" id="RHEA:24292"/>
        <dbReference type="ChEBI" id="CHEBI:15378"/>
        <dbReference type="ChEBI" id="CHEBI:29985"/>
        <dbReference type="ChEBI" id="CHEBI:44337"/>
        <dbReference type="ChEBI" id="CHEBI:57287"/>
        <dbReference type="ChEBI" id="CHEBI:57288"/>
        <dbReference type="EC" id="2.3.1.1"/>
    </reaction>
</comment>
<dbReference type="GO" id="GO:0004042">
    <property type="term" value="F:L-glutamate N-acetyltransferase activity"/>
    <property type="evidence" value="ECO:0007669"/>
    <property type="project" value="InterPro"/>
</dbReference>
<dbReference type="PIRSF" id="PIRSF007892">
    <property type="entry name" value="NAGS_fungal"/>
    <property type="match status" value="1"/>
</dbReference>
<evidence type="ECO:0000256" key="16">
    <source>
        <dbReference type="SAM" id="MobiDB-lite"/>
    </source>
</evidence>
<comment type="caution">
    <text evidence="18">The sequence shown here is derived from an EMBL/GenBank/DDBJ whole genome shotgun (WGS) entry which is preliminary data.</text>
</comment>
<dbReference type="UniPathway" id="UPA00068">
    <property type="reaction ID" value="UER00106"/>
</dbReference>
<dbReference type="GO" id="GO:0005759">
    <property type="term" value="C:mitochondrial matrix"/>
    <property type="evidence" value="ECO:0007669"/>
    <property type="project" value="TreeGrafter"/>
</dbReference>
<gene>
    <name evidence="18" type="ORF">C1H76_0019</name>
</gene>
<reference evidence="18 19" key="1">
    <citation type="submission" date="2018-02" db="EMBL/GenBank/DDBJ databases">
        <title>Draft genome sequences of Elsinoe sp., causing black scab on jojoba.</title>
        <authorList>
            <person name="Stodart B."/>
            <person name="Jeffress S."/>
            <person name="Ash G."/>
            <person name="Arun Chinnappa K."/>
        </authorList>
    </citation>
    <scope>NUCLEOTIDE SEQUENCE [LARGE SCALE GENOMIC DNA]</scope>
    <source>
        <strain evidence="18 19">Hillstone_2</strain>
    </source>
</reference>
<evidence type="ECO:0000256" key="1">
    <source>
        <dbReference type="ARBA" id="ARBA00002294"/>
    </source>
</evidence>
<evidence type="ECO:0000256" key="3">
    <source>
        <dbReference type="ARBA" id="ARBA00004925"/>
    </source>
</evidence>
<accession>A0A4U7BBW1</accession>
<dbReference type="EC" id="2.3.1.1" evidence="5 15"/>
<comment type="similarity">
    <text evidence="4 15">Belongs to the acetyltransferase family.</text>
</comment>
<dbReference type="EMBL" id="PTQR01000002">
    <property type="protein sequence ID" value="TKX27595.1"/>
    <property type="molecule type" value="Genomic_DNA"/>
</dbReference>
<name>A0A4U7BBW1_9PEZI</name>
<dbReference type="Gene3D" id="3.40.630.30">
    <property type="match status" value="1"/>
</dbReference>
<keyword evidence="11 15" id="KW-0012">Acyltransferase</keyword>
<dbReference type="Pfam" id="PF04768">
    <property type="entry name" value="NAT"/>
    <property type="match status" value="1"/>
</dbReference>
<organism evidence="18 19">
    <name type="scientific">Elsinoe australis</name>
    <dbReference type="NCBI Taxonomy" id="40998"/>
    <lineage>
        <taxon>Eukaryota</taxon>
        <taxon>Fungi</taxon>
        <taxon>Dikarya</taxon>
        <taxon>Ascomycota</taxon>
        <taxon>Pezizomycotina</taxon>
        <taxon>Dothideomycetes</taxon>
        <taxon>Dothideomycetidae</taxon>
        <taxon>Myriangiales</taxon>
        <taxon>Elsinoaceae</taxon>
        <taxon>Elsinoe</taxon>
    </lineage>
</organism>
<evidence type="ECO:0000256" key="12">
    <source>
        <dbReference type="ARBA" id="ARBA00030346"/>
    </source>
</evidence>
<evidence type="ECO:0000256" key="5">
    <source>
        <dbReference type="ARBA" id="ARBA00012697"/>
    </source>
</evidence>
<sequence length="676" mass="75519">MRGRFPLLRGDDTITALASRFLESFANSSLTRRRTVQLWNRYASTASKTISARSDPQKPINGRSNRRAPRDKLAERDFFFDVLNVSATRRDAKQYLARFDAKSKTKQHGLSPKPKERALASPQRSGVNLGPLYSPTAAIEKSPLFEHSERSRSLVPKVDKKLMHLALVSIRILDLVEDRALDSIALTLSQLVRLDMRIAITFDLSRFMTGRSLNIQEYKSECEKQSQRLVKVLNRYNRAGSCYIDSSLGIREEEADRTSELQKLDIVIGAPVADALKRCCIPIIPPIAYTSTVRAVPARRSEVMYALTRALSGLVDSSGSAFIPPKDATLSLDRIIMIDPIGGVPSLQREDGAHVFINLEQEFKDILHELSSTPTVHREAVGQHLENLSTVKECLSILPPTTSALVISPEEAANSSRPTENDSDPATIRTRRQKNPLIHNLLTNRSVISPSLPAARLTQPLEVPESAPRPPSHSTLVKRGMPLKIIPDPRQTPWVPPSSGKTDLTLENNPNINFPRLLALIEDSFRRPLDVKHYLSRIRNRIAGIIIAGEYEGGAILTWESPSGSNGDPTRLVPYLDKFAVLQKAQGNAGVADIVFQAMVRSCFPNGVCWRSRSDNPVNKWYFERSSGSWKLPDDQWTMFWTLPGEDLVLDQRRWSDYVAVCEAVVPSWADGKRAD</sequence>
<feature type="region of interest" description="Disordered" evidence="16">
    <location>
        <begin position="103"/>
        <end position="125"/>
    </location>
</feature>
<keyword evidence="9" id="KW-0809">Transit peptide</keyword>
<keyword evidence="10 15" id="KW-0496">Mitochondrion</keyword>
<evidence type="ECO:0000256" key="11">
    <source>
        <dbReference type="ARBA" id="ARBA00023315"/>
    </source>
</evidence>
<evidence type="ECO:0000256" key="4">
    <source>
        <dbReference type="ARBA" id="ARBA00008694"/>
    </source>
</evidence>
<dbReference type="PROSITE" id="PS51731">
    <property type="entry name" value="GNAT_NAGS"/>
    <property type="match status" value="1"/>
</dbReference>
<comment type="subcellular location">
    <subcellularLocation>
        <location evidence="2 15">Mitochondrion</location>
    </subcellularLocation>
</comment>
<evidence type="ECO:0000256" key="15">
    <source>
        <dbReference type="PIRNR" id="PIRNR007892"/>
    </source>
</evidence>